<reference evidence="2" key="1">
    <citation type="submission" date="2021-01" db="EMBL/GenBank/DDBJ databases">
        <authorList>
            <person name="Corre E."/>
            <person name="Pelletier E."/>
            <person name="Niang G."/>
            <person name="Scheremetjew M."/>
            <person name="Finn R."/>
            <person name="Kale V."/>
            <person name="Holt S."/>
            <person name="Cochrane G."/>
            <person name="Meng A."/>
            <person name="Brown T."/>
            <person name="Cohen L."/>
        </authorList>
    </citation>
    <scope>NUCLEOTIDE SEQUENCE</scope>
    <source>
        <strain evidence="2">CCMP 2712</strain>
    </source>
</reference>
<feature type="compositionally biased region" description="Polar residues" evidence="1">
    <location>
        <begin position="170"/>
        <end position="191"/>
    </location>
</feature>
<feature type="compositionally biased region" description="Acidic residues" evidence="1">
    <location>
        <begin position="157"/>
        <end position="169"/>
    </location>
</feature>
<organism evidence="2">
    <name type="scientific">Guillardia theta</name>
    <name type="common">Cryptophyte</name>
    <name type="synonym">Cryptomonas phi</name>
    <dbReference type="NCBI Taxonomy" id="55529"/>
    <lineage>
        <taxon>Eukaryota</taxon>
        <taxon>Cryptophyceae</taxon>
        <taxon>Pyrenomonadales</taxon>
        <taxon>Geminigeraceae</taxon>
        <taxon>Guillardia</taxon>
    </lineage>
</organism>
<evidence type="ECO:0000256" key="1">
    <source>
        <dbReference type="SAM" id="MobiDB-lite"/>
    </source>
</evidence>
<feature type="region of interest" description="Disordered" evidence="1">
    <location>
        <begin position="149"/>
        <end position="214"/>
    </location>
</feature>
<feature type="compositionally biased region" description="Polar residues" evidence="1">
    <location>
        <begin position="70"/>
        <end position="99"/>
    </location>
</feature>
<accession>A0A7S4L064</accession>
<gene>
    <name evidence="2" type="ORF">GTHE00462_LOCUS21343</name>
</gene>
<name>A0A7S4L064_GUITH</name>
<proteinExistence type="predicted"/>
<dbReference type="EMBL" id="HBKN01027590">
    <property type="protein sequence ID" value="CAE2310940.1"/>
    <property type="molecule type" value="Transcribed_RNA"/>
</dbReference>
<evidence type="ECO:0000313" key="2">
    <source>
        <dbReference type="EMBL" id="CAE2310940.1"/>
    </source>
</evidence>
<sequence>MENVKRYSGGFGGSMRPEPLQDASSEWVDGLDPGNVEFMMHDSPAAQGSQAPARKNTSAQIGWLRPNLLESGSTVTAPETSRMSSQAARSSKALSSSQDVKPPEKEGKNYVKGSALGNIPLSVNDYTAPNLNSAMLPIQCNLRRNWRKMRRRRAQEDTDSSEESSDEEPAQNSSESKNSAGTVPQPGTSAASGVIKGQAGTKNSASLPRLSKRQ</sequence>
<protein>
    <submittedName>
        <fullName evidence="2">Uncharacterized protein</fullName>
    </submittedName>
</protein>
<feature type="region of interest" description="Disordered" evidence="1">
    <location>
        <begin position="1"/>
        <end position="114"/>
    </location>
</feature>
<dbReference type="AlphaFoldDB" id="A0A7S4L064"/>
<feature type="compositionally biased region" description="Polar residues" evidence="1">
    <location>
        <begin position="46"/>
        <end position="60"/>
    </location>
</feature>